<reference evidence="2" key="1">
    <citation type="submission" date="2019-06" db="EMBL/GenBank/DDBJ databases">
        <title>Draft genome sequence of the griseofulvin-producing fungus Xylaria cubensis strain G536.</title>
        <authorList>
            <person name="Mead M.E."/>
            <person name="Raja H.A."/>
            <person name="Steenwyk J.L."/>
            <person name="Knowles S.L."/>
            <person name="Oberlies N.H."/>
            <person name="Rokas A."/>
        </authorList>
    </citation>
    <scope>NUCLEOTIDE SEQUENCE [LARGE SCALE GENOMIC DNA]</scope>
    <source>
        <strain evidence="2">G536</strain>
    </source>
</reference>
<name>A0A553HSR2_9PEZI</name>
<dbReference type="EMBL" id="VFLP01000050">
    <property type="protein sequence ID" value="TRX90992.1"/>
    <property type="molecule type" value="Genomic_DNA"/>
</dbReference>
<gene>
    <name evidence="1" type="ORF">FHL15_008197</name>
</gene>
<proteinExistence type="predicted"/>
<protein>
    <submittedName>
        <fullName evidence="1">Uncharacterized protein</fullName>
    </submittedName>
</protein>
<comment type="caution">
    <text evidence="1">The sequence shown here is derived from an EMBL/GenBank/DDBJ whole genome shotgun (WGS) entry which is preliminary data.</text>
</comment>
<evidence type="ECO:0000313" key="1">
    <source>
        <dbReference type="EMBL" id="TRX90992.1"/>
    </source>
</evidence>
<dbReference type="Proteomes" id="UP000319160">
    <property type="component" value="Unassembled WGS sequence"/>
</dbReference>
<accession>A0A553HSR2</accession>
<dbReference type="AlphaFoldDB" id="A0A553HSR2"/>
<keyword evidence="2" id="KW-1185">Reference proteome</keyword>
<sequence length="102" mass="10937">MRWLGLSPTTSICKRVHSATVIGAAVQCNYVTHVKGLAGYGLAAPGEPPYGHKISSLLLNSRTASRDIAAFDQEGVTEQHTLLVQFTGDQVTFFIASFESPT</sequence>
<organism evidence="1 2">
    <name type="scientific">Xylaria flabelliformis</name>
    <dbReference type="NCBI Taxonomy" id="2512241"/>
    <lineage>
        <taxon>Eukaryota</taxon>
        <taxon>Fungi</taxon>
        <taxon>Dikarya</taxon>
        <taxon>Ascomycota</taxon>
        <taxon>Pezizomycotina</taxon>
        <taxon>Sordariomycetes</taxon>
        <taxon>Xylariomycetidae</taxon>
        <taxon>Xylariales</taxon>
        <taxon>Xylariaceae</taxon>
        <taxon>Xylaria</taxon>
    </lineage>
</organism>
<evidence type="ECO:0000313" key="2">
    <source>
        <dbReference type="Proteomes" id="UP000319160"/>
    </source>
</evidence>